<keyword evidence="3" id="KW-1185">Reference proteome</keyword>
<name>A0A164QLJ9_9AGAM</name>
<protein>
    <submittedName>
        <fullName evidence="2">Uncharacterized protein</fullName>
    </submittedName>
</protein>
<feature type="transmembrane region" description="Helical" evidence="1">
    <location>
        <begin position="64"/>
        <end position="82"/>
    </location>
</feature>
<dbReference type="EMBL" id="KV419425">
    <property type="protein sequence ID" value="KZS89769.1"/>
    <property type="molecule type" value="Genomic_DNA"/>
</dbReference>
<gene>
    <name evidence="2" type="ORF">SISNIDRAFT_221095</name>
</gene>
<dbReference type="Proteomes" id="UP000076722">
    <property type="component" value="Unassembled WGS sequence"/>
</dbReference>
<reference evidence="2 3" key="1">
    <citation type="journal article" date="2016" name="Mol. Biol. Evol.">
        <title>Comparative Genomics of Early-Diverging Mushroom-Forming Fungi Provides Insights into the Origins of Lignocellulose Decay Capabilities.</title>
        <authorList>
            <person name="Nagy L.G."/>
            <person name="Riley R."/>
            <person name="Tritt A."/>
            <person name="Adam C."/>
            <person name="Daum C."/>
            <person name="Floudas D."/>
            <person name="Sun H."/>
            <person name="Yadav J.S."/>
            <person name="Pangilinan J."/>
            <person name="Larsson K.H."/>
            <person name="Matsuura K."/>
            <person name="Barry K."/>
            <person name="Labutti K."/>
            <person name="Kuo R."/>
            <person name="Ohm R.A."/>
            <person name="Bhattacharya S.S."/>
            <person name="Shirouzu T."/>
            <person name="Yoshinaga Y."/>
            <person name="Martin F.M."/>
            <person name="Grigoriev I.V."/>
            <person name="Hibbett D.S."/>
        </authorList>
    </citation>
    <scope>NUCLEOTIDE SEQUENCE [LARGE SCALE GENOMIC DNA]</scope>
    <source>
        <strain evidence="2 3">HHB9708</strain>
    </source>
</reference>
<accession>A0A164QLJ9</accession>
<keyword evidence="1" id="KW-0472">Membrane</keyword>
<evidence type="ECO:0000256" key="1">
    <source>
        <dbReference type="SAM" id="Phobius"/>
    </source>
</evidence>
<keyword evidence="1" id="KW-1133">Transmembrane helix</keyword>
<evidence type="ECO:0000313" key="3">
    <source>
        <dbReference type="Proteomes" id="UP000076722"/>
    </source>
</evidence>
<dbReference type="AlphaFoldDB" id="A0A164QLJ9"/>
<organism evidence="2 3">
    <name type="scientific">Sistotremastrum niveocremeum HHB9708</name>
    <dbReference type="NCBI Taxonomy" id="1314777"/>
    <lineage>
        <taxon>Eukaryota</taxon>
        <taxon>Fungi</taxon>
        <taxon>Dikarya</taxon>
        <taxon>Basidiomycota</taxon>
        <taxon>Agaricomycotina</taxon>
        <taxon>Agaricomycetes</taxon>
        <taxon>Sistotremastrales</taxon>
        <taxon>Sistotremastraceae</taxon>
        <taxon>Sertulicium</taxon>
        <taxon>Sertulicium niveocremeum</taxon>
    </lineage>
</organism>
<sequence length="83" mass="9556">MPIRHLLPACPDGAKYACQGVRRRTFCLTLSSIFSDHIVPSSHPHLLSWSGIENLFRRHSRSAMFLWLCYHTIPSFFPFGIIL</sequence>
<evidence type="ECO:0000313" key="2">
    <source>
        <dbReference type="EMBL" id="KZS89769.1"/>
    </source>
</evidence>
<proteinExistence type="predicted"/>
<keyword evidence="1" id="KW-0812">Transmembrane</keyword>